<dbReference type="Proteomes" id="UP001066276">
    <property type="component" value="Chromosome 11"/>
</dbReference>
<feature type="region of interest" description="Disordered" evidence="1">
    <location>
        <begin position="1"/>
        <end position="91"/>
    </location>
</feature>
<gene>
    <name evidence="2" type="ORF">NDU88_004904</name>
</gene>
<organism evidence="2 3">
    <name type="scientific">Pleurodeles waltl</name>
    <name type="common">Iberian ribbed newt</name>
    <dbReference type="NCBI Taxonomy" id="8319"/>
    <lineage>
        <taxon>Eukaryota</taxon>
        <taxon>Metazoa</taxon>
        <taxon>Chordata</taxon>
        <taxon>Craniata</taxon>
        <taxon>Vertebrata</taxon>
        <taxon>Euteleostomi</taxon>
        <taxon>Amphibia</taxon>
        <taxon>Batrachia</taxon>
        <taxon>Caudata</taxon>
        <taxon>Salamandroidea</taxon>
        <taxon>Salamandridae</taxon>
        <taxon>Pleurodelinae</taxon>
        <taxon>Pleurodeles</taxon>
    </lineage>
</organism>
<comment type="caution">
    <text evidence="2">The sequence shown here is derived from an EMBL/GenBank/DDBJ whole genome shotgun (WGS) entry which is preliminary data.</text>
</comment>
<dbReference type="EMBL" id="JANPWB010000015">
    <property type="protein sequence ID" value="KAJ1091789.1"/>
    <property type="molecule type" value="Genomic_DNA"/>
</dbReference>
<protein>
    <submittedName>
        <fullName evidence="2">Uncharacterized protein</fullName>
    </submittedName>
</protein>
<name>A0AAV7LN00_PLEWA</name>
<proteinExistence type="predicted"/>
<sequence>MGAGGRGAAPQRACLVAARPPQKARRSGAPASGTVRGAGAPTSHPLDRARLRYLGPNPRRRPAALGGEHADLSHGPAARRPAPISQSGRVV</sequence>
<keyword evidence="3" id="KW-1185">Reference proteome</keyword>
<evidence type="ECO:0000313" key="2">
    <source>
        <dbReference type="EMBL" id="KAJ1091789.1"/>
    </source>
</evidence>
<reference evidence="2" key="1">
    <citation type="journal article" date="2022" name="bioRxiv">
        <title>Sequencing and chromosome-scale assembly of the giantPleurodeles waltlgenome.</title>
        <authorList>
            <person name="Brown T."/>
            <person name="Elewa A."/>
            <person name="Iarovenko S."/>
            <person name="Subramanian E."/>
            <person name="Araus A.J."/>
            <person name="Petzold A."/>
            <person name="Susuki M."/>
            <person name="Suzuki K.-i.T."/>
            <person name="Hayashi T."/>
            <person name="Toyoda A."/>
            <person name="Oliveira C."/>
            <person name="Osipova E."/>
            <person name="Leigh N.D."/>
            <person name="Simon A."/>
            <person name="Yun M.H."/>
        </authorList>
    </citation>
    <scope>NUCLEOTIDE SEQUENCE</scope>
    <source>
        <strain evidence="2">20211129_DDA</strain>
        <tissue evidence="2">Liver</tissue>
    </source>
</reference>
<dbReference type="AlphaFoldDB" id="A0AAV7LN00"/>
<accession>A0AAV7LN00</accession>
<evidence type="ECO:0000313" key="3">
    <source>
        <dbReference type="Proteomes" id="UP001066276"/>
    </source>
</evidence>
<evidence type="ECO:0000256" key="1">
    <source>
        <dbReference type="SAM" id="MobiDB-lite"/>
    </source>
</evidence>